<dbReference type="Proteomes" id="UP000187209">
    <property type="component" value="Unassembled WGS sequence"/>
</dbReference>
<feature type="domain" description="Enoyl-CoA hydratase/isomerase" evidence="4">
    <location>
        <begin position="25"/>
        <end position="338"/>
    </location>
</feature>
<comment type="caution">
    <text evidence="5">The sequence shown here is derived from an EMBL/GenBank/DDBJ whole genome shotgun (WGS) entry which is preliminary data.</text>
</comment>
<dbReference type="EC" id="3.1.2.4" evidence="2"/>
<evidence type="ECO:0000256" key="1">
    <source>
        <dbReference type="ARBA" id="ARBA00001709"/>
    </source>
</evidence>
<keyword evidence="6" id="KW-1185">Reference proteome</keyword>
<dbReference type="Gene3D" id="3.90.226.10">
    <property type="entry name" value="2-enoyl-CoA Hydratase, Chain A, domain 1"/>
    <property type="match status" value="1"/>
</dbReference>
<dbReference type="GO" id="GO:0006574">
    <property type="term" value="P:L-valine catabolic process"/>
    <property type="evidence" value="ECO:0007669"/>
    <property type="project" value="TreeGrafter"/>
</dbReference>
<name>A0A1R2CFV9_9CILI</name>
<dbReference type="EMBL" id="MPUH01000164">
    <property type="protein sequence ID" value="OMJ87908.1"/>
    <property type="molecule type" value="Genomic_DNA"/>
</dbReference>
<dbReference type="CDD" id="cd06558">
    <property type="entry name" value="crotonase-like"/>
    <property type="match status" value="1"/>
</dbReference>
<dbReference type="GO" id="GO:0003860">
    <property type="term" value="F:3-hydroxyisobutyryl-CoA hydrolase activity"/>
    <property type="evidence" value="ECO:0007669"/>
    <property type="project" value="UniProtKB-EC"/>
</dbReference>
<accession>A0A1R2CFV9</accession>
<evidence type="ECO:0000259" key="4">
    <source>
        <dbReference type="Pfam" id="PF16113"/>
    </source>
</evidence>
<proteinExistence type="predicted"/>
<gene>
    <name evidence="5" type="ORF">SteCoe_10227</name>
</gene>
<keyword evidence="3" id="KW-0378">Hydrolase</keyword>
<reference evidence="5 6" key="1">
    <citation type="submission" date="2016-11" db="EMBL/GenBank/DDBJ databases">
        <title>The macronuclear genome of Stentor coeruleus: a giant cell with tiny introns.</title>
        <authorList>
            <person name="Slabodnick M."/>
            <person name="Ruby J.G."/>
            <person name="Reiff S.B."/>
            <person name="Swart E.C."/>
            <person name="Gosai S."/>
            <person name="Prabakaran S."/>
            <person name="Witkowska E."/>
            <person name="Larue G.E."/>
            <person name="Fisher S."/>
            <person name="Freeman R.M."/>
            <person name="Gunawardena J."/>
            <person name="Chu W."/>
            <person name="Stover N.A."/>
            <person name="Gregory B.D."/>
            <person name="Nowacki M."/>
            <person name="Derisi J."/>
            <person name="Roy S.W."/>
            <person name="Marshall W.F."/>
            <person name="Sood P."/>
        </authorList>
    </citation>
    <scope>NUCLEOTIDE SEQUENCE [LARGE SCALE GENOMIC DNA]</scope>
    <source>
        <strain evidence="5">WM001</strain>
    </source>
</reference>
<evidence type="ECO:0000256" key="2">
    <source>
        <dbReference type="ARBA" id="ARBA00011915"/>
    </source>
</evidence>
<protein>
    <recommendedName>
        <fullName evidence="2">3-hydroxyisobutyryl-CoA hydrolase</fullName>
        <ecNumber evidence="2">3.1.2.4</ecNumber>
    </recommendedName>
</protein>
<dbReference type="OrthoDB" id="330128at2759"/>
<dbReference type="InterPro" id="IPR032259">
    <property type="entry name" value="HIBYL-CoA-H"/>
</dbReference>
<sequence length="353" mass="39606">MERLSVLYRQISPLVLCEQSEKAVAIKINRPKALNAFNYEILSSITILLQQNPQKTILFASTLPKSYCAGGDVSATVENDLMVPEFYRTELTTFYIASKLPKTIVIMQGFAIGAGNGLAMACKYRVSTNTTKFSMPENSIGLAPDTGASYFLTHLPNKAVGLYLMLTGATLSGNDCYWARITTHYVTDDKIQALTQEIMKTGDIKASLDMFATVPHNNESKLLRNLPEIEEIFAPANSLETILQRLAAKDTEFSKKVMEQICKNCPLSVKVAFKSFQLGLNKTYKQCMEQDYNIEVQLCFRRSYNYTTAITRRFIKKEKGEIPWYPSTFTQVTDEMVNVVIENPEGPKLALAD</sequence>
<evidence type="ECO:0000313" key="5">
    <source>
        <dbReference type="EMBL" id="OMJ87908.1"/>
    </source>
</evidence>
<dbReference type="InterPro" id="IPR029045">
    <property type="entry name" value="ClpP/crotonase-like_dom_sf"/>
</dbReference>
<dbReference type="InterPro" id="IPR045004">
    <property type="entry name" value="ECH_dom"/>
</dbReference>
<comment type="catalytic activity">
    <reaction evidence="1">
        <text>3-hydroxy-2-methylpropanoyl-CoA + H2O = 3-hydroxy-2-methylpropanoate + CoA + H(+)</text>
        <dbReference type="Rhea" id="RHEA:20888"/>
        <dbReference type="ChEBI" id="CHEBI:11805"/>
        <dbReference type="ChEBI" id="CHEBI:15377"/>
        <dbReference type="ChEBI" id="CHEBI:15378"/>
        <dbReference type="ChEBI" id="CHEBI:57287"/>
        <dbReference type="ChEBI" id="CHEBI:57340"/>
        <dbReference type="EC" id="3.1.2.4"/>
    </reaction>
</comment>
<dbReference type="SUPFAM" id="SSF52096">
    <property type="entry name" value="ClpP/crotonase"/>
    <property type="match status" value="1"/>
</dbReference>
<dbReference type="Pfam" id="PF16113">
    <property type="entry name" value="ECH_2"/>
    <property type="match status" value="1"/>
</dbReference>
<evidence type="ECO:0000256" key="3">
    <source>
        <dbReference type="ARBA" id="ARBA00022801"/>
    </source>
</evidence>
<dbReference type="AlphaFoldDB" id="A0A1R2CFV9"/>
<evidence type="ECO:0000313" key="6">
    <source>
        <dbReference type="Proteomes" id="UP000187209"/>
    </source>
</evidence>
<dbReference type="PANTHER" id="PTHR43176">
    <property type="entry name" value="3-HYDROXYISOBUTYRYL-COA HYDROLASE-RELATED"/>
    <property type="match status" value="1"/>
</dbReference>
<organism evidence="5 6">
    <name type="scientific">Stentor coeruleus</name>
    <dbReference type="NCBI Taxonomy" id="5963"/>
    <lineage>
        <taxon>Eukaryota</taxon>
        <taxon>Sar</taxon>
        <taxon>Alveolata</taxon>
        <taxon>Ciliophora</taxon>
        <taxon>Postciliodesmatophora</taxon>
        <taxon>Heterotrichea</taxon>
        <taxon>Heterotrichida</taxon>
        <taxon>Stentoridae</taxon>
        <taxon>Stentor</taxon>
    </lineage>
</organism>
<dbReference type="PANTHER" id="PTHR43176:SF3">
    <property type="entry name" value="3-HYDROXYISOBUTYRYL-COA HYDROLASE, MITOCHONDRIAL"/>
    <property type="match status" value="1"/>
</dbReference>